<sequence>MQKFPKSFSSLTEIQSHLTTVELGILSVDPPREGSRRGRRIPIYSGPSRSFPGIGTASPPPADPRGPSPGIHGPHSLPSPKSGHSGSSSARGGRRERTAEAQGTSLGLPAVAERPGAGDSCKQLEPGPCPLRPAPVREGCKIPEERLEAGDGWGGE</sequence>
<feature type="region of interest" description="Disordered" evidence="1">
    <location>
        <begin position="19"/>
        <end position="156"/>
    </location>
</feature>
<feature type="compositionally biased region" description="Basic and acidic residues" evidence="1">
    <location>
        <begin position="138"/>
        <end position="149"/>
    </location>
</feature>
<dbReference type="Proteomes" id="UP000504640">
    <property type="component" value="Unplaced"/>
</dbReference>
<evidence type="ECO:0000313" key="2">
    <source>
        <dbReference type="Proteomes" id="UP000504640"/>
    </source>
</evidence>
<protein>
    <submittedName>
        <fullName evidence="3">Wiskott-Aldrich syndrome protein homolog</fullName>
    </submittedName>
</protein>
<feature type="compositionally biased region" description="Low complexity" evidence="1">
    <location>
        <begin position="68"/>
        <end position="91"/>
    </location>
</feature>
<evidence type="ECO:0000256" key="1">
    <source>
        <dbReference type="SAM" id="MobiDB-lite"/>
    </source>
</evidence>
<proteinExistence type="predicted"/>
<dbReference type="AlphaFoldDB" id="A0A6J3FAN5"/>
<gene>
    <name evidence="3" type="primary">LOC116529184</name>
</gene>
<reference evidence="3" key="1">
    <citation type="submission" date="2025-08" db="UniProtKB">
        <authorList>
            <consortium name="RefSeq"/>
        </authorList>
    </citation>
    <scope>IDENTIFICATION</scope>
    <source>
        <tissue evidence="3">Blood</tissue>
    </source>
</reference>
<dbReference type="RefSeq" id="XP_032102620.1">
    <property type="nucleotide sequence ID" value="XM_032246729.1"/>
</dbReference>
<evidence type="ECO:0000313" key="3">
    <source>
        <dbReference type="RefSeq" id="XP_032102620.1"/>
    </source>
</evidence>
<accession>A0A6J3FAN5</accession>
<feature type="compositionally biased region" description="Pro residues" evidence="1">
    <location>
        <begin position="58"/>
        <end position="67"/>
    </location>
</feature>
<organism evidence="2 3">
    <name type="scientific">Sapajus apella</name>
    <name type="common">Brown-capped capuchin</name>
    <name type="synonym">Cebus apella</name>
    <dbReference type="NCBI Taxonomy" id="9515"/>
    <lineage>
        <taxon>Eukaryota</taxon>
        <taxon>Metazoa</taxon>
        <taxon>Chordata</taxon>
        <taxon>Craniata</taxon>
        <taxon>Vertebrata</taxon>
        <taxon>Euteleostomi</taxon>
        <taxon>Mammalia</taxon>
        <taxon>Eutheria</taxon>
        <taxon>Euarchontoglires</taxon>
        <taxon>Primates</taxon>
        <taxon>Haplorrhini</taxon>
        <taxon>Platyrrhini</taxon>
        <taxon>Cebidae</taxon>
        <taxon>Cebinae</taxon>
        <taxon>Sapajus</taxon>
    </lineage>
</organism>
<keyword evidence="2" id="KW-1185">Reference proteome</keyword>
<name>A0A6J3FAN5_SAPAP</name>
<dbReference type="GeneID" id="116529184"/>